<evidence type="ECO:0000313" key="7">
    <source>
        <dbReference type="EMBL" id="PVW14246.1"/>
    </source>
</evidence>
<keyword evidence="4 6" id="KW-1133">Transmembrane helix</keyword>
<dbReference type="NCBIfam" id="TIGR00773">
    <property type="entry name" value="NhaA"/>
    <property type="match status" value="1"/>
</dbReference>
<dbReference type="GO" id="GO:0015385">
    <property type="term" value="F:sodium:proton antiporter activity"/>
    <property type="evidence" value="ECO:0007669"/>
    <property type="project" value="UniProtKB-UniRule"/>
</dbReference>
<keyword evidence="3 6" id="KW-0812">Transmembrane</keyword>
<dbReference type="GO" id="GO:0005886">
    <property type="term" value="C:plasma membrane"/>
    <property type="evidence" value="ECO:0007669"/>
    <property type="project" value="UniProtKB-SubCell"/>
</dbReference>
<feature type="transmembrane region" description="Helical" evidence="6">
    <location>
        <begin position="72"/>
        <end position="90"/>
    </location>
</feature>
<keyword evidence="5 6" id="KW-0472">Membrane</keyword>
<keyword evidence="8" id="KW-1185">Reference proteome</keyword>
<evidence type="ECO:0000313" key="8">
    <source>
        <dbReference type="Proteomes" id="UP000245962"/>
    </source>
</evidence>
<evidence type="ECO:0000256" key="2">
    <source>
        <dbReference type="ARBA" id="ARBA00022475"/>
    </source>
</evidence>
<dbReference type="Gene3D" id="1.20.1530.10">
    <property type="entry name" value="Na+/H+ antiporter like domain"/>
    <property type="match status" value="1"/>
</dbReference>
<dbReference type="GO" id="GO:0006885">
    <property type="term" value="P:regulation of pH"/>
    <property type="evidence" value="ECO:0007669"/>
    <property type="project" value="UniProtKB-UniRule"/>
</dbReference>
<feature type="transmembrane region" description="Helical" evidence="6">
    <location>
        <begin position="377"/>
        <end position="399"/>
    </location>
</feature>
<feature type="transmembrane region" description="Helical" evidence="6">
    <location>
        <begin position="310"/>
        <end position="329"/>
    </location>
</feature>
<feature type="transmembrane region" description="Helical" evidence="6">
    <location>
        <begin position="168"/>
        <end position="187"/>
    </location>
</feature>
<reference evidence="7 8" key="1">
    <citation type="submission" date="2018-04" db="EMBL/GenBank/DDBJ databases">
        <title>Marixanthomonas spongiae HN-E44 sp. nov., isolated from a marine sponge.</title>
        <authorList>
            <person name="Luo L."/>
            <person name="Zhuang L."/>
        </authorList>
    </citation>
    <scope>NUCLEOTIDE SEQUENCE [LARGE SCALE GENOMIC DNA]</scope>
    <source>
        <strain evidence="7 8">HN-E44</strain>
    </source>
</reference>
<dbReference type="AlphaFoldDB" id="A0A2U0HZJ7"/>
<dbReference type="EMBL" id="QEHR01000006">
    <property type="protein sequence ID" value="PVW14246.1"/>
    <property type="molecule type" value="Genomic_DNA"/>
</dbReference>
<keyword evidence="6" id="KW-0915">Sodium</keyword>
<dbReference type="InterPro" id="IPR004670">
    <property type="entry name" value="NhaA"/>
</dbReference>
<protein>
    <recommendedName>
        <fullName evidence="6">Na(+)/H(+) antiporter NhaA</fullName>
    </recommendedName>
    <alternativeName>
        <fullName evidence="6">Sodium/proton antiporter NhaA</fullName>
    </alternativeName>
</protein>
<keyword evidence="6" id="KW-0406">Ion transport</keyword>
<name>A0A2U0HZJ7_9FLAO</name>
<gene>
    <name evidence="6 7" type="primary">nhaA</name>
    <name evidence="7" type="ORF">DDV96_10590</name>
</gene>
<evidence type="ECO:0000256" key="1">
    <source>
        <dbReference type="ARBA" id="ARBA00004429"/>
    </source>
</evidence>
<feature type="transmembrane region" description="Helical" evidence="6">
    <location>
        <begin position="111"/>
        <end position="129"/>
    </location>
</feature>
<keyword evidence="2 6" id="KW-1003">Cell membrane</keyword>
<accession>A0A2U0HZJ7</accession>
<comment type="function">
    <text evidence="6">Na(+)/H(+) antiporter that extrudes sodium in exchange for external protons.</text>
</comment>
<comment type="caution">
    <text evidence="7">The sequence shown here is derived from an EMBL/GenBank/DDBJ whole genome shotgun (WGS) entry which is preliminary data.</text>
</comment>
<evidence type="ECO:0000256" key="3">
    <source>
        <dbReference type="ARBA" id="ARBA00022692"/>
    </source>
</evidence>
<feature type="transmembrane region" description="Helical" evidence="6">
    <location>
        <begin position="20"/>
        <end position="41"/>
    </location>
</feature>
<dbReference type="OrthoDB" id="9808135at2"/>
<dbReference type="PANTHER" id="PTHR30341">
    <property type="entry name" value="SODIUM ION/PROTON ANTIPORTER NHAA-RELATED"/>
    <property type="match status" value="1"/>
</dbReference>
<proteinExistence type="inferred from homology"/>
<dbReference type="HAMAP" id="MF_01844">
    <property type="entry name" value="NhaA"/>
    <property type="match status" value="1"/>
</dbReference>
<feature type="transmembrane region" description="Helical" evidence="6">
    <location>
        <begin position="341"/>
        <end position="365"/>
    </location>
</feature>
<sequence length="447" mass="49526">MTKKTPFNLKIAKNPVETFIKRSASGSFFLILFAIIALIWANSPWQESYHTFWNETFAIGFSNTDFIIEKPLYLWVNDGLMTIFFFYVGLEIKRELLDGELTTMRKASMPIFAAIGGILVPIALFLLLNKGQTGTAGWGVPMATDIAFSLGILNLLGKRVPLGLKIFLTTFAVIDDIGAIVVIALFYSHEMHLSYLLIALAILLFLAFLAYKKFHSKYLLLICGIVVWVLFLQSGIHPTIAGVLLALVIPSSRNMNLDNFFKEMRSSLHIFKKTEYEGIVLSDKQQDAVDRINLITDRVQSPMQQLENGLSGWVAIVIMPIFALANAGITINLDSLSDTHLISHIAIALVIGKVVGISLFSYLAYKLKIAVLPTGISFRQIVGVSFLGGVGFTMSLFIAELAFREDDLLTVSKIGILLGTLVAGLTGYLILRFQLKKKEKENASFPD</sequence>
<keyword evidence="6" id="KW-0050">Antiport</keyword>
<dbReference type="Pfam" id="PF06965">
    <property type="entry name" value="Na_H_antiport_1"/>
    <property type="match status" value="1"/>
</dbReference>
<feature type="transmembrane region" description="Helical" evidence="6">
    <location>
        <begin position="193"/>
        <end position="211"/>
    </location>
</feature>
<dbReference type="InterPro" id="IPR023171">
    <property type="entry name" value="Na/H_antiporter_dom_sf"/>
</dbReference>
<feature type="transmembrane region" description="Helical" evidence="6">
    <location>
        <begin position="411"/>
        <end position="431"/>
    </location>
</feature>
<evidence type="ECO:0000256" key="4">
    <source>
        <dbReference type="ARBA" id="ARBA00022989"/>
    </source>
</evidence>
<comment type="subcellular location">
    <subcellularLocation>
        <location evidence="1">Cell inner membrane</location>
        <topology evidence="1">Multi-pass membrane protein</topology>
    </subcellularLocation>
    <subcellularLocation>
        <location evidence="6">Cell membrane</location>
        <topology evidence="6">Multi-pass membrane protein</topology>
    </subcellularLocation>
</comment>
<comment type="catalytic activity">
    <reaction evidence="6">
        <text>Na(+)(in) + 2 H(+)(out) = Na(+)(out) + 2 H(+)(in)</text>
        <dbReference type="Rhea" id="RHEA:29251"/>
        <dbReference type="ChEBI" id="CHEBI:15378"/>
        <dbReference type="ChEBI" id="CHEBI:29101"/>
    </reaction>
</comment>
<keyword evidence="6" id="KW-0739">Sodium transport</keyword>
<dbReference type="Proteomes" id="UP000245962">
    <property type="component" value="Unassembled WGS sequence"/>
</dbReference>
<comment type="similarity">
    <text evidence="6">Belongs to the NhaA Na(+)/H(+) (TC 2.A.33) antiporter family.</text>
</comment>
<keyword evidence="6" id="KW-0813">Transport</keyword>
<evidence type="ECO:0000256" key="6">
    <source>
        <dbReference type="HAMAP-Rule" id="MF_01844"/>
    </source>
</evidence>
<organism evidence="7 8">
    <name type="scientific">Marixanthomonas spongiae</name>
    <dbReference type="NCBI Taxonomy" id="2174845"/>
    <lineage>
        <taxon>Bacteria</taxon>
        <taxon>Pseudomonadati</taxon>
        <taxon>Bacteroidota</taxon>
        <taxon>Flavobacteriia</taxon>
        <taxon>Flavobacteriales</taxon>
        <taxon>Flavobacteriaceae</taxon>
        <taxon>Marixanthomonas</taxon>
    </lineage>
</organism>
<dbReference type="PANTHER" id="PTHR30341:SF0">
    <property type="entry name" value="NA(+)_H(+) ANTIPORTER NHAA"/>
    <property type="match status" value="1"/>
</dbReference>
<evidence type="ECO:0000256" key="5">
    <source>
        <dbReference type="ARBA" id="ARBA00023136"/>
    </source>
</evidence>